<dbReference type="InterPro" id="IPR004358">
    <property type="entry name" value="Sig_transdc_His_kin-like_C"/>
</dbReference>
<dbReference type="NCBIfam" id="NF033792">
    <property type="entry name" value="ActS_PrrB_HisK"/>
    <property type="match status" value="1"/>
</dbReference>
<comment type="caution">
    <text evidence="13">The sequence shown here is derived from an EMBL/GenBank/DDBJ whole genome shotgun (WGS) entry which is preliminary data.</text>
</comment>
<dbReference type="RefSeq" id="WP_302109308.1">
    <property type="nucleotide sequence ID" value="NZ_JAUKTR010000002.1"/>
</dbReference>
<evidence type="ECO:0000256" key="7">
    <source>
        <dbReference type="ARBA" id="ARBA00022741"/>
    </source>
</evidence>
<comment type="catalytic activity">
    <reaction evidence="1">
        <text>ATP + protein L-histidine = ADP + protein N-phospho-L-histidine.</text>
        <dbReference type="EC" id="2.7.13.3"/>
    </reaction>
</comment>
<evidence type="ECO:0000313" key="13">
    <source>
        <dbReference type="EMBL" id="MDO1558874.1"/>
    </source>
</evidence>
<dbReference type="InterPro" id="IPR005467">
    <property type="entry name" value="His_kinase_dom"/>
</dbReference>
<evidence type="ECO:0000256" key="11">
    <source>
        <dbReference type="SAM" id="Phobius"/>
    </source>
</evidence>
<keyword evidence="14" id="KW-1185">Reference proteome</keyword>
<evidence type="ECO:0000259" key="12">
    <source>
        <dbReference type="PROSITE" id="PS50109"/>
    </source>
</evidence>
<comment type="subcellular location">
    <subcellularLocation>
        <location evidence="2">Cell membrane</location>
        <topology evidence="2">Multi-pass membrane protein</topology>
    </subcellularLocation>
</comment>
<dbReference type="InterPro" id="IPR036097">
    <property type="entry name" value="HisK_dim/P_sf"/>
</dbReference>
<feature type="region of interest" description="Disordered" evidence="10">
    <location>
        <begin position="446"/>
        <end position="486"/>
    </location>
</feature>
<evidence type="ECO:0000256" key="1">
    <source>
        <dbReference type="ARBA" id="ARBA00000085"/>
    </source>
</evidence>
<dbReference type="InterPro" id="IPR050980">
    <property type="entry name" value="2C_sensor_his_kinase"/>
</dbReference>
<evidence type="ECO:0000256" key="4">
    <source>
        <dbReference type="ARBA" id="ARBA00022475"/>
    </source>
</evidence>
<keyword evidence="11" id="KW-0472">Membrane</keyword>
<reference evidence="13" key="1">
    <citation type="submission" date="2023-07" db="EMBL/GenBank/DDBJ databases">
        <title>Brevundimonas soil sp. nov., isolated from the soil of chemical plant.</title>
        <authorList>
            <person name="Wu N."/>
        </authorList>
    </citation>
    <scope>NUCLEOTIDE SEQUENCE</scope>
    <source>
        <strain evidence="13">XZ-24</strain>
    </source>
</reference>
<evidence type="ECO:0000256" key="3">
    <source>
        <dbReference type="ARBA" id="ARBA00012438"/>
    </source>
</evidence>
<dbReference type="InterPro" id="IPR047770">
    <property type="entry name" value="RegB"/>
</dbReference>
<gene>
    <name evidence="13" type="ORF">Q0812_05470</name>
</gene>
<evidence type="ECO:0000256" key="10">
    <source>
        <dbReference type="SAM" id="MobiDB-lite"/>
    </source>
</evidence>
<feature type="compositionally biased region" description="Basic and acidic residues" evidence="10">
    <location>
        <begin position="476"/>
        <end position="486"/>
    </location>
</feature>
<dbReference type="Gene3D" id="3.30.565.10">
    <property type="entry name" value="Histidine kinase-like ATPase, C-terminal domain"/>
    <property type="match status" value="1"/>
</dbReference>
<keyword evidence="4" id="KW-1003">Cell membrane</keyword>
<evidence type="ECO:0000313" key="14">
    <source>
        <dbReference type="Proteomes" id="UP001169063"/>
    </source>
</evidence>
<feature type="transmembrane region" description="Helical" evidence="11">
    <location>
        <begin position="133"/>
        <end position="150"/>
    </location>
</feature>
<keyword evidence="7" id="KW-0547">Nucleotide-binding</keyword>
<feature type="compositionally biased region" description="Low complexity" evidence="10">
    <location>
        <begin position="461"/>
        <end position="475"/>
    </location>
</feature>
<keyword evidence="8 13" id="KW-0418">Kinase</keyword>
<evidence type="ECO:0000256" key="9">
    <source>
        <dbReference type="ARBA" id="ARBA00022840"/>
    </source>
</evidence>
<keyword evidence="11" id="KW-1133">Transmembrane helix</keyword>
<dbReference type="InterPro" id="IPR003594">
    <property type="entry name" value="HATPase_dom"/>
</dbReference>
<dbReference type="InterPro" id="IPR036890">
    <property type="entry name" value="HATPase_C_sf"/>
</dbReference>
<dbReference type="Pfam" id="PF00512">
    <property type="entry name" value="HisKA"/>
    <property type="match status" value="1"/>
</dbReference>
<dbReference type="SMART" id="SM00387">
    <property type="entry name" value="HATPase_c"/>
    <property type="match status" value="1"/>
</dbReference>
<dbReference type="PRINTS" id="PR00344">
    <property type="entry name" value="BCTRLSENSOR"/>
</dbReference>
<dbReference type="SUPFAM" id="SSF47384">
    <property type="entry name" value="Homodimeric domain of signal transducing histidine kinase"/>
    <property type="match status" value="1"/>
</dbReference>
<feature type="transmembrane region" description="Helical" evidence="11">
    <location>
        <begin position="54"/>
        <end position="74"/>
    </location>
</feature>
<feature type="transmembrane region" description="Helical" evidence="11">
    <location>
        <begin position="170"/>
        <end position="189"/>
    </location>
</feature>
<dbReference type="Proteomes" id="UP001169063">
    <property type="component" value="Unassembled WGS sequence"/>
</dbReference>
<dbReference type="PANTHER" id="PTHR44936">
    <property type="entry name" value="SENSOR PROTEIN CREC"/>
    <property type="match status" value="1"/>
</dbReference>
<dbReference type="SUPFAM" id="SSF55874">
    <property type="entry name" value="ATPase domain of HSP90 chaperone/DNA topoisomerase II/histidine kinase"/>
    <property type="match status" value="1"/>
</dbReference>
<dbReference type="Pfam" id="PF02518">
    <property type="entry name" value="HATPase_c"/>
    <property type="match status" value="1"/>
</dbReference>
<evidence type="ECO:0000256" key="6">
    <source>
        <dbReference type="ARBA" id="ARBA00022679"/>
    </source>
</evidence>
<proteinExistence type="predicted"/>
<evidence type="ECO:0000256" key="5">
    <source>
        <dbReference type="ARBA" id="ARBA00022553"/>
    </source>
</evidence>
<dbReference type="SMART" id="SM00388">
    <property type="entry name" value="HisKA"/>
    <property type="match status" value="1"/>
</dbReference>
<dbReference type="EC" id="2.7.13.3" evidence="3"/>
<accession>A0ABT8SLL3</accession>
<dbReference type="PANTHER" id="PTHR44936:SF10">
    <property type="entry name" value="SENSOR PROTEIN RSTB"/>
    <property type="match status" value="1"/>
</dbReference>
<keyword evidence="6" id="KW-0808">Transferase</keyword>
<keyword evidence="9" id="KW-0067">ATP-binding</keyword>
<dbReference type="EMBL" id="JAUKTR010000002">
    <property type="protein sequence ID" value="MDO1558874.1"/>
    <property type="molecule type" value="Genomic_DNA"/>
</dbReference>
<feature type="transmembrane region" description="Helical" evidence="11">
    <location>
        <begin position="29"/>
        <end position="48"/>
    </location>
</feature>
<sequence length="486" mass="52247">MPWSQAASENAFMGAPKGRRGRLRIRTLVFLRWMALVGQTAAVLITAFVFKFDIPLGLCLGAIASGAWMNVVLSMRIGEPRLPRDWDVAAQLAFDIVQLSVLLAFTGGLDNPFSLLLIAPTVIAAGTLAGRQAAMVGLVGLAAAAVLYHWSMPLPWYAGLTVEMPPLYRLGMWIAMAVGTVFTGVYVWLAAREARRMELALQATQGVLAREQRLAALGGLAAAAAHELGTPLATIQVVAKELLRGAAGDKAVAEDAQLLLEQADRCRAILKQLSEQPETSDQVQARLRLPLVLEEVAQAYRGIGPRIETRVEMHPPHEPPPLILRQPELIHGLSAFVENAADFAVFAVTVTARVDRERIEIEVRDDGPGFSADVLTRLGEPYVTSRPTGEDSRSGHHGMGLGFFIAKTLLERIGGRVTFKNAKAETEDEDGGALVRIVWPRRALEAPPAPDDIDVAASRRGTQASAQGTQSSSAGSDDRKAEIGAT</sequence>
<protein>
    <recommendedName>
        <fullName evidence="3">histidine kinase</fullName>
        <ecNumber evidence="3">2.7.13.3</ecNumber>
    </recommendedName>
</protein>
<dbReference type="Gene3D" id="1.10.287.130">
    <property type="match status" value="1"/>
</dbReference>
<keyword evidence="11" id="KW-0812">Transmembrane</keyword>
<dbReference type="CDD" id="cd00082">
    <property type="entry name" value="HisKA"/>
    <property type="match status" value="1"/>
</dbReference>
<name>A0ABT8SLL3_9CAUL</name>
<dbReference type="PROSITE" id="PS50109">
    <property type="entry name" value="HIS_KIN"/>
    <property type="match status" value="1"/>
</dbReference>
<dbReference type="GO" id="GO:0016301">
    <property type="term" value="F:kinase activity"/>
    <property type="evidence" value="ECO:0007669"/>
    <property type="project" value="UniProtKB-KW"/>
</dbReference>
<keyword evidence="5" id="KW-0597">Phosphoprotein</keyword>
<dbReference type="InterPro" id="IPR003661">
    <property type="entry name" value="HisK_dim/P_dom"/>
</dbReference>
<evidence type="ECO:0000256" key="2">
    <source>
        <dbReference type="ARBA" id="ARBA00004651"/>
    </source>
</evidence>
<feature type="domain" description="Histidine kinase" evidence="12">
    <location>
        <begin position="223"/>
        <end position="443"/>
    </location>
</feature>
<evidence type="ECO:0000256" key="8">
    <source>
        <dbReference type="ARBA" id="ARBA00022777"/>
    </source>
</evidence>
<organism evidence="13 14">
    <name type="scientific">Peiella sedimenti</name>
    <dbReference type="NCBI Taxonomy" id="3061083"/>
    <lineage>
        <taxon>Bacteria</taxon>
        <taxon>Pseudomonadati</taxon>
        <taxon>Pseudomonadota</taxon>
        <taxon>Alphaproteobacteria</taxon>
        <taxon>Caulobacterales</taxon>
        <taxon>Caulobacteraceae</taxon>
        <taxon>Peiella</taxon>
    </lineage>
</organism>